<dbReference type="GO" id="GO:0004029">
    <property type="term" value="F:aldehyde dehydrogenase (NAD+) activity"/>
    <property type="evidence" value="ECO:0007669"/>
    <property type="project" value="TreeGrafter"/>
</dbReference>
<evidence type="ECO:0000259" key="1">
    <source>
        <dbReference type="Pfam" id="PF01370"/>
    </source>
</evidence>
<dbReference type="CDD" id="cd05266">
    <property type="entry name" value="SDR_a4"/>
    <property type="match status" value="1"/>
</dbReference>
<reference evidence="2 3" key="1">
    <citation type="submission" date="2019-02" db="EMBL/GenBank/DDBJ databases">
        <title>Deep-cultivation of Planctomycetes and their phenomic and genomic characterization uncovers novel biology.</title>
        <authorList>
            <person name="Wiegand S."/>
            <person name="Jogler M."/>
            <person name="Boedeker C."/>
            <person name="Pinto D."/>
            <person name="Vollmers J."/>
            <person name="Rivas-Marin E."/>
            <person name="Kohn T."/>
            <person name="Peeters S.H."/>
            <person name="Heuer A."/>
            <person name="Rast P."/>
            <person name="Oberbeckmann S."/>
            <person name="Bunk B."/>
            <person name="Jeske O."/>
            <person name="Meyerdierks A."/>
            <person name="Storesund J.E."/>
            <person name="Kallscheuer N."/>
            <person name="Luecker S."/>
            <person name="Lage O.M."/>
            <person name="Pohl T."/>
            <person name="Merkel B.J."/>
            <person name="Hornburger P."/>
            <person name="Mueller R.-W."/>
            <person name="Bruemmer F."/>
            <person name="Labrenz M."/>
            <person name="Spormann A.M."/>
            <person name="Op Den Camp H."/>
            <person name="Overmann J."/>
            <person name="Amann R."/>
            <person name="Jetten M.S.M."/>
            <person name="Mascher T."/>
            <person name="Medema M.H."/>
            <person name="Devos D.P."/>
            <person name="Kaster A.-K."/>
            <person name="Ovreas L."/>
            <person name="Rohde M."/>
            <person name="Galperin M.Y."/>
            <person name="Jogler C."/>
        </authorList>
    </citation>
    <scope>NUCLEOTIDE SEQUENCE [LARGE SCALE GENOMIC DNA]</scope>
    <source>
        <strain evidence="2 3">Pan54</strain>
    </source>
</reference>
<dbReference type="PANTHER" id="PTHR48079">
    <property type="entry name" value="PROTEIN YEEZ"/>
    <property type="match status" value="1"/>
</dbReference>
<gene>
    <name evidence="2" type="ORF">Pan54_39940</name>
</gene>
<dbReference type="InterPro" id="IPR036291">
    <property type="entry name" value="NAD(P)-bd_dom_sf"/>
</dbReference>
<feature type="domain" description="NAD-dependent epimerase/dehydratase" evidence="1">
    <location>
        <begin position="7"/>
        <end position="202"/>
    </location>
</feature>
<keyword evidence="3" id="KW-1185">Reference proteome</keyword>
<protein>
    <submittedName>
        <fullName evidence="2">NAD dependent epimerase/dehydratase family protein</fullName>
    </submittedName>
</protein>
<dbReference type="GO" id="GO:0005737">
    <property type="term" value="C:cytoplasm"/>
    <property type="evidence" value="ECO:0007669"/>
    <property type="project" value="TreeGrafter"/>
</dbReference>
<name>A0A5C5XLB7_9PLAN</name>
<dbReference type="RefSeq" id="WP_165441864.1">
    <property type="nucleotide sequence ID" value="NZ_SJPG01000001.1"/>
</dbReference>
<dbReference type="PANTHER" id="PTHR48079:SF6">
    <property type="entry name" value="NAD(P)-BINDING DOMAIN-CONTAINING PROTEIN-RELATED"/>
    <property type="match status" value="1"/>
</dbReference>
<sequence>MSYNRLIIGCGYLGSRAARAWQEQGFSVAVTTRSEERAQEFAEQGLQPIVCNVMDAASLQSLPDADVVLHAVGLDRKAGDSMRAVYVEGLRNVLTELEQRVSRMIYISSTSVYGQMDGSVVDEESVCEPTRENGQICLEAEQLVLNAECTGTVLRLAGIYGPDRLLARMKERQQSEPIAGNPEAWLNLIHVEDAVQAVLAAGVNELLHQKYLIVDDEPITRRAYYTLLAELLEAAAPVFTADKPDPKGDRGFNKRCKNHRMHDELMQSLKFPTIREGLRQAIKE</sequence>
<dbReference type="Proteomes" id="UP000316095">
    <property type="component" value="Unassembled WGS sequence"/>
</dbReference>
<dbReference type="SUPFAM" id="SSF51735">
    <property type="entry name" value="NAD(P)-binding Rossmann-fold domains"/>
    <property type="match status" value="1"/>
</dbReference>
<dbReference type="Pfam" id="PF01370">
    <property type="entry name" value="Epimerase"/>
    <property type="match status" value="1"/>
</dbReference>
<evidence type="ECO:0000313" key="3">
    <source>
        <dbReference type="Proteomes" id="UP000316095"/>
    </source>
</evidence>
<comment type="caution">
    <text evidence="2">The sequence shown here is derived from an EMBL/GenBank/DDBJ whole genome shotgun (WGS) entry which is preliminary data.</text>
</comment>
<organism evidence="2 3">
    <name type="scientific">Rubinisphaera italica</name>
    <dbReference type="NCBI Taxonomy" id="2527969"/>
    <lineage>
        <taxon>Bacteria</taxon>
        <taxon>Pseudomonadati</taxon>
        <taxon>Planctomycetota</taxon>
        <taxon>Planctomycetia</taxon>
        <taxon>Planctomycetales</taxon>
        <taxon>Planctomycetaceae</taxon>
        <taxon>Rubinisphaera</taxon>
    </lineage>
</organism>
<dbReference type="AlphaFoldDB" id="A0A5C5XLB7"/>
<evidence type="ECO:0000313" key="2">
    <source>
        <dbReference type="EMBL" id="TWT63241.1"/>
    </source>
</evidence>
<dbReference type="EMBL" id="SJPG01000001">
    <property type="protein sequence ID" value="TWT63241.1"/>
    <property type="molecule type" value="Genomic_DNA"/>
</dbReference>
<dbReference type="InterPro" id="IPR051783">
    <property type="entry name" value="NAD(P)-dependent_oxidoreduct"/>
</dbReference>
<dbReference type="Gene3D" id="3.40.50.720">
    <property type="entry name" value="NAD(P)-binding Rossmann-like Domain"/>
    <property type="match status" value="1"/>
</dbReference>
<accession>A0A5C5XLB7</accession>
<dbReference type="InterPro" id="IPR001509">
    <property type="entry name" value="Epimerase_deHydtase"/>
</dbReference>
<proteinExistence type="predicted"/>